<evidence type="ECO:0000313" key="2">
    <source>
        <dbReference type="Proteomes" id="UP001497680"/>
    </source>
</evidence>
<name>A0ACC0DAG9_9PEZI</name>
<keyword evidence="2" id="KW-1185">Reference proteome</keyword>
<reference evidence="1 2" key="1">
    <citation type="journal article" date="2022" name="New Phytol.">
        <title>Ecological generalism drives hyperdiversity of secondary metabolite gene clusters in xylarialean endophytes.</title>
        <authorList>
            <person name="Franco M.E.E."/>
            <person name="Wisecaver J.H."/>
            <person name="Arnold A.E."/>
            <person name="Ju Y.M."/>
            <person name="Slot J.C."/>
            <person name="Ahrendt S."/>
            <person name="Moore L.P."/>
            <person name="Eastman K.E."/>
            <person name="Scott K."/>
            <person name="Konkel Z."/>
            <person name="Mondo S.J."/>
            <person name="Kuo A."/>
            <person name="Hayes R.D."/>
            <person name="Haridas S."/>
            <person name="Andreopoulos B."/>
            <person name="Riley R."/>
            <person name="LaButti K."/>
            <person name="Pangilinan J."/>
            <person name="Lipzen A."/>
            <person name="Amirebrahimi M."/>
            <person name="Yan J."/>
            <person name="Adam C."/>
            <person name="Keymanesh K."/>
            <person name="Ng V."/>
            <person name="Louie K."/>
            <person name="Northen T."/>
            <person name="Drula E."/>
            <person name="Henrissat B."/>
            <person name="Hsieh H.M."/>
            <person name="Youens-Clark K."/>
            <person name="Lutzoni F."/>
            <person name="Miadlikowska J."/>
            <person name="Eastwood D.C."/>
            <person name="Hamelin R.C."/>
            <person name="Grigoriev I.V."/>
            <person name="U'Ren J.M."/>
        </authorList>
    </citation>
    <scope>NUCLEOTIDE SEQUENCE [LARGE SCALE GENOMIC DNA]</scope>
    <source>
        <strain evidence="1 2">ER1909</strain>
    </source>
</reference>
<dbReference type="EMBL" id="MU394294">
    <property type="protein sequence ID" value="KAI6089746.1"/>
    <property type="molecule type" value="Genomic_DNA"/>
</dbReference>
<accession>A0ACC0DAG9</accession>
<gene>
    <name evidence="1" type="ORF">F4821DRAFT_268292</name>
</gene>
<organism evidence="1 2">
    <name type="scientific">Hypoxylon rubiginosum</name>
    <dbReference type="NCBI Taxonomy" id="110542"/>
    <lineage>
        <taxon>Eukaryota</taxon>
        <taxon>Fungi</taxon>
        <taxon>Dikarya</taxon>
        <taxon>Ascomycota</taxon>
        <taxon>Pezizomycotina</taxon>
        <taxon>Sordariomycetes</taxon>
        <taxon>Xylariomycetidae</taxon>
        <taxon>Xylariales</taxon>
        <taxon>Hypoxylaceae</taxon>
        <taxon>Hypoxylon</taxon>
    </lineage>
</organism>
<sequence length="614" mass="67131">MESRSREQSISLYPEPIRAPETPYRRVRKLNPRLRGWVLVAACFLVEWFGFLRRRLWRNAGFGSLRNLREYIGHAEPRFDPTVFPTRHIAADANGTQYRASHDDPKKLEYPIPAQGKYSVAHYRSLYLSGTLTPLAVAQAILPLIRRDTSPPGEHSIAWFQVRADLVIEAAKASTLRYQQNRSLGPLDGVPTAVKDEYDIEGYTTSLGSVYDCTGKSRDGDTIDSWCVRKLKEAGAVILGKLSMHEFGMDTCGVNITHGTPLNPYNRHYYTGGSSSGPAYAVAVGLVPIALANDGGGSIRVPSSFCSVFGLKTSLGRISYYPRLNASSTAAVNGPIAADIKSLAELYSVMSQPHRLSYFPPPPPTVRELVDGSNRPRVIGYPEDWFRVATPAIQTICREMIDWLVAHKGYAVVPIDIPFIAEGKIAHALTMVTNGVTHIPAVPGISPANRILLAVGRETPAADYLLAQKLRRVMMQHLSWLWHTHPGMTIVTPTTACAGWPIRAASELRYGVSDGNQTLDSMEYAWLANFCGVPSLTVPAGYVVPEGHPGAGEVAGPDTEGKVPVGLMATGEWATEDTLLLFGVDAEEAAATQRCRPPAWVDVVELAKDKMRGT</sequence>
<evidence type="ECO:0000313" key="1">
    <source>
        <dbReference type="EMBL" id="KAI6089746.1"/>
    </source>
</evidence>
<protein>
    <submittedName>
        <fullName evidence="1">Glutamyl-tRNA amidotransferase subunit A</fullName>
    </submittedName>
</protein>
<dbReference type="Proteomes" id="UP001497680">
    <property type="component" value="Unassembled WGS sequence"/>
</dbReference>
<comment type="caution">
    <text evidence="1">The sequence shown here is derived from an EMBL/GenBank/DDBJ whole genome shotgun (WGS) entry which is preliminary data.</text>
</comment>
<proteinExistence type="predicted"/>